<dbReference type="SFLD" id="SFLDG01129">
    <property type="entry name" value="C1.5:_HAD__Beta-PGM__Phosphata"/>
    <property type="match status" value="1"/>
</dbReference>
<evidence type="ECO:0000256" key="1">
    <source>
        <dbReference type="ARBA" id="ARBA00022801"/>
    </source>
</evidence>
<comment type="cofactor">
    <cofactor evidence="3">
        <name>Mg(2+)</name>
        <dbReference type="ChEBI" id="CHEBI:18420"/>
    </cofactor>
    <cofactor evidence="3">
        <name>Co(2+)</name>
        <dbReference type="ChEBI" id="CHEBI:48828"/>
    </cofactor>
</comment>
<keyword evidence="1 3" id="KW-0378">Hydrolase</keyword>
<name>A0A5C8NTH0_9BACI</name>
<dbReference type="SFLD" id="SFLDS00003">
    <property type="entry name" value="Haloacid_Dehalogenase"/>
    <property type="match status" value="1"/>
</dbReference>
<dbReference type="GO" id="GO:0006564">
    <property type="term" value="P:L-serine biosynthetic process"/>
    <property type="evidence" value="ECO:0007669"/>
    <property type="project" value="UniProtKB-UniRule"/>
</dbReference>
<keyword evidence="5" id="KW-1185">Reference proteome</keyword>
<comment type="caution">
    <text evidence="4">The sequence shown here is derived from an EMBL/GenBank/DDBJ whole genome shotgun (WGS) entry which is preliminary data.</text>
</comment>
<dbReference type="PANTHER" id="PTHR46470">
    <property type="entry name" value="N-ACYLNEURAMINATE-9-PHOSPHATASE"/>
    <property type="match status" value="1"/>
</dbReference>
<dbReference type="EMBL" id="VDUW01000005">
    <property type="protein sequence ID" value="TXL64383.1"/>
    <property type="molecule type" value="Genomic_DNA"/>
</dbReference>
<comment type="catalytic activity">
    <reaction evidence="3">
        <text>O-phospho-L-serine + H2O = L-serine + phosphate</text>
        <dbReference type="Rhea" id="RHEA:21208"/>
        <dbReference type="ChEBI" id="CHEBI:15377"/>
        <dbReference type="ChEBI" id="CHEBI:33384"/>
        <dbReference type="ChEBI" id="CHEBI:43474"/>
        <dbReference type="ChEBI" id="CHEBI:57524"/>
        <dbReference type="EC" id="3.1.3.3"/>
    </reaction>
</comment>
<evidence type="ECO:0000256" key="2">
    <source>
        <dbReference type="ARBA" id="ARBA00022842"/>
    </source>
</evidence>
<dbReference type="SUPFAM" id="SSF56784">
    <property type="entry name" value="HAD-like"/>
    <property type="match status" value="1"/>
</dbReference>
<organism evidence="4 5">
    <name type="scientific">Cerasibacillus terrae</name>
    <dbReference type="NCBI Taxonomy" id="2498845"/>
    <lineage>
        <taxon>Bacteria</taxon>
        <taxon>Bacillati</taxon>
        <taxon>Bacillota</taxon>
        <taxon>Bacilli</taxon>
        <taxon>Bacillales</taxon>
        <taxon>Bacillaceae</taxon>
        <taxon>Cerasibacillus</taxon>
    </lineage>
</organism>
<reference evidence="4 5" key="1">
    <citation type="submission" date="2019-06" db="EMBL/GenBank/DDBJ databases">
        <title>Cerasibacillus sp. nov., isolated from maize field.</title>
        <authorList>
            <person name="Lin S.-Y."/>
            <person name="Tsai C.-F."/>
            <person name="Young C.-C."/>
        </authorList>
    </citation>
    <scope>NUCLEOTIDE SEQUENCE [LARGE SCALE GENOMIC DNA]</scope>
    <source>
        <strain evidence="4 5">CC-CFT480</strain>
    </source>
</reference>
<dbReference type="InterPro" id="IPR036412">
    <property type="entry name" value="HAD-like_sf"/>
</dbReference>
<dbReference type="Gene3D" id="3.40.50.1000">
    <property type="entry name" value="HAD superfamily/HAD-like"/>
    <property type="match status" value="1"/>
</dbReference>
<accession>A0A5C8NTH0</accession>
<protein>
    <recommendedName>
        <fullName evidence="3">Phosphoserine phosphatase</fullName>
        <shortName evidence="3">PSP</shortName>
        <ecNumber evidence="3">3.1.3.3</ecNumber>
    </recommendedName>
</protein>
<proteinExistence type="inferred from homology"/>
<keyword evidence="3" id="KW-0718">Serine biosynthesis</keyword>
<dbReference type="Pfam" id="PF00702">
    <property type="entry name" value="Hydrolase"/>
    <property type="match status" value="1"/>
</dbReference>
<evidence type="ECO:0000313" key="4">
    <source>
        <dbReference type="EMBL" id="TXL64383.1"/>
    </source>
</evidence>
<dbReference type="EC" id="3.1.3.3" evidence="3"/>
<dbReference type="InterPro" id="IPR051400">
    <property type="entry name" value="HAD-like_hydrolase"/>
</dbReference>
<dbReference type="AlphaFoldDB" id="A0A5C8NTH0"/>
<evidence type="ECO:0000256" key="3">
    <source>
        <dbReference type="HAMAP-Rule" id="MF_02240"/>
    </source>
</evidence>
<dbReference type="Gene3D" id="1.20.120.710">
    <property type="entry name" value="Haloacid dehalogenase hydrolase-like domain"/>
    <property type="match status" value="1"/>
</dbReference>
<dbReference type="HAMAP" id="MF_02240">
    <property type="entry name" value="PSP"/>
    <property type="match status" value="1"/>
</dbReference>
<dbReference type="PANTHER" id="PTHR46470:SF3">
    <property type="entry name" value="N-ACYLNEURAMINATE-9-PHOSPHATASE"/>
    <property type="match status" value="1"/>
</dbReference>
<dbReference type="Proteomes" id="UP000321574">
    <property type="component" value="Unassembled WGS sequence"/>
</dbReference>
<dbReference type="NCBIfam" id="TIGR01509">
    <property type="entry name" value="HAD-SF-IA-v3"/>
    <property type="match status" value="1"/>
</dbReference>
<comment type="function">
    <text evidence="3">Catalyzes the last step of the phosphorylated serine biosynthetic pathway, i.e. dephosphorylation of O-phospho-L-serine to form L-serine.</text>
</comment>
<dbReference type="NCBIfam" id="TIGR01549">
    <property type="entry name" value="HAD-SF-IA-v1"/>
    <property type="match status" value="1"/>
</dbReference>
<comment type="catalytic activity">
    <reaction evidence="3">
        <text>O-phospho-D-serine + H2O = D-serine + phosphate</text>
        <dbReference type="Rhea" id="RHEA:24873"/>
        <dbReference type="ChEBI" id="CHEBI:15377"/>
        <dbReference type="ChEBI" id="CHEBI:35247"/>
        <dbReference type="ChEBI" id="CHEBI:43474"/>
        <dbReference type="ChEBI" id="CHEBI:58680"/>
        <dbReference type="EC" id="3.1.3.3"/>
    </reaction>
</comment>
<dbReference type="GO" id="GO:0036424">
    <property type="term" value="F:L-phosphoserine phosphatase activity"/>
    <property type="evidence" value="ECO:0007669"/>
    <property type="project" value="UniProtKB-UniRule"/>
</dbReference>
<keyword evidence="3" id="KW-0170">Cobalt</keyword>
<dbReference type="InterPro" id="IPR044266">
    <property type="entry name" value="PSP_YsaA"/>
</dbReference>
<dbReference type="InterPro" id="IPR006439">
    <property type="entry name" value="HAD-SF_hydro_IA"/>
</dbReference>
<evidence type="ECO:0000313" key="5">
    <source>
        <dbReference type="Proteomes" id="UP000321574"/>
    </source>
</evidence>
<gene>
    <name evidence="4" type="ORF">FHP05_08630</name>
</gene>
<dbReference type="RefSeq" id="WP_147667126.1">
    <property type="nucleotide sequence ID" value="NZ_VDUW01000005.1"/>
</dbReference>
<keyword evidence="2 3" id="KW-0460">Magnesium</keyword>
<comment type="similarity">
    <text evidence="3">Belongs to the HAD-like hydrolase superfamily.</text>
</comment>
<comment type="pathway">
    <text evidence="3">Amino-acid biosynthesis; L-serine biosynthesis; L-serine from 3-phospho-D-glycerate: step 3/3.</text>
</comment>
<keyword evidence="3" id="KW-0028">Amino-acid biosynthesis</keyword>
<dbReference type="InterPro" id="IPR023214">
    <property type="entry name" value="HAD_sf"/>
</dbReference>
<dbReference type="OrthoDB" id="9809962at2"/>
<sequence>MVKAVIFDLDDTLLWDYRSVAEAFEVTCGIAAKKHGIEPEKLEEAVREEAETLFPTYDTYPFVKNIGIGVFEAFWGNFQDEGEDAKALREIIPTYRKAVWTKGLEELGVNDPALADHLAEVFSEERRKHIYLYDDTLDVLNALKGKYKIALLTNGSPHLQNEKLKMSPELVPYFDQIVISGDFGEGKPSPAIFQHVLDLLNVEKEDAIMVGDNPNTDILGAEKIGMTSVWINHHDRTLTDVTPTHEVKELKELLAILEK</sequence>
<dbReference type="SFLD" id="SFLDG01135">
    <property type="entry name" value="C1.5.6:_HAD__Beta-PGM__Phospha"/>
    <property type="match status" value="1"/>
</dbReference>